<keyword evidence="1" id="KW-0520">NAD</keyword>
<reference evidence="3 4" key="1">
    <citation type="submission" date="2019-02" db="EMBL/GenBank/DDBJ databases">
        <title>Hansschlegelia quercus sp. nov., a novel methylotrophic bacterium from buds of oak (Quercus robur L.).</title>
        <authorList>
            <person name="Agafonova N.V."/>
            <person name="Kaparullina E.N."/>
            <person name="Grouzdev D.S."/>
            <person name="Doronina N.V."/>
        </authorList>
    </citation>
    <scope>NUCLEOTIDE SEQUENCE [LARGE SCALE GENOMIC DNA]</scope>
    <source>
        <strain evidence="3 4">Dub</strain>
    </source>
</reference>
<dbReference type="InterPro" id="IPR036291">
    <property type="entry name" value="NAD(P)-bd_dom_sf"/>
</dbReference>
<comment type="caution">
    <text evidence="3">The sequence shown here is derived from an EMBL/GenBank/DDBJ whole genome shotgun (WGS) entry which is preliminary data.</text>
</comment>
<dbReference type="AlphaFoldDB" id="A0A4Q9GIL1"/>
<organism evidence="3 4">
    <name type="scientific">Hansschlegelia quercus</name>
    <dbReference type="NCBI Taxonomy" id="2528245"/>
    <lineage>
        <taxon>Bacteria</taxon>
        <taxon>Pseudomonadati</taxon>
        <taxon>Pseudomonadota</taxon>
        <taxon>Alphaproteobacteria</taxon>
        <taxon>Hyphomicrobiales</taxon>
        <taxon>Methylopilaceae</taxon>
        <taxon>Hansschlegelia</taxon>
    </lineage>
</organism>
<feature type="domain" description="NAD-dependent epimerase/dehydratase" evidence="2">
    <location>
        <begin position="4"/>
        <end position="234"/>
    </location>
</feature>
<dbReference type="PRINTS" id="PR01713">
    <property type="entry name" value="NUCEPIMERASE"/>
</dbReference>
<gene>
    <name evidence="3" type="ORF">EYR15_04110</name>
</gene>
<dbReference type="InterPro" id="IPR001509">
    <property type="entry name" value="Epimerase_deHydtase"/>
</dbReference>
<dbReference type="SUPFAM" id="SSF51735">
    <property type="entry name" value="NAD(P)-binding Rossmann-fold domains"/>
    <property type="match status" value="1"/>
</dbReference>
<keyword evidence="4" id="KW-1185">Reference proteome</keyword>
<evidence type="ECO:0000259" key="2">
    <source>
        <dbReference type="Pfam" id="PF01370"/>
    </source>
</evidence>
<dbReference type="OrthoDB" id="9801785at2"/>
<accession>A0A4Q9GIL1</accession>
<dbReference type="PANTHER" id="PTHR43574">
    <property type="entry name" value="EPIMERASE-RELATED"/>
    <property type="match status" value="1"/>
</dbReference>
<protein>
    <submittedName>
        <fullName evidence="3">NAD-dependent epimerase</fullName>
    </submittedName>
</protein>
<sequence>MRFLVTGTAGFIGYHLAQRLLDAGHFVTGFDGMTAYYDVRLKEARHALLARSNGFKAIIGQLEDMAALEKAAEVAQPEVIVHLAAQAGVRHSIEQPRSFADSNLTGSFNMLEIARAVKPAHLLMASTSSVYGANEIMPFQEADRTDHPLTFYAATKKAMEAMSHSYAHLFGVPTTCFRFFTVYGPWGRPDMALFKFVDAISKEQPIDVYGEGRLQRDFTYVSDLVEGIVRLIDARPAIGSPVAAEGVSDTLSPVAPWRVVNVGGGEPVGLLPFIETIERCLGKPAIRNMLPMQPGDVPATWADHRLLEALTGYRPRTSVEEGVRAFVDWYVDYTKAA</sequence>
<dbReference type="RefSeq" id="WP_131001648.1">
    <property type="nucleotide sequence ID" value="NZ_JBHSZR010000005.1"/>
</dbReference>
<dbReference type="EMBL" id="SIUB01000002">
    <property type="protein sequence ID" value="TBN54053.1"/>
    <property type="molecule type" value="Genomic_DNA"/>
</dbReference>
<dbReference type="CDD" id="cd05253">
    <property type="entry name" value="UDP_GE_SDE_e"/>
    <property type="match status" value="1"/>
</dbReference>
<name>A0A4Q9GIL1_9HYPH</name>
<dbReference type="Proteomes" id="UP000291613">
    <property type="component" value="Unassembled WGS sequence"/>
</dbReference>
<evidence type="ECO:0000256" key="1">
    <source>
        <dbReference type="ARBA" id="ARBA00023027"/>
    </source>
</evidence>
<evidence type="ECO:0000313" key="3">
    <source>
        <dbReference type="EMBL" id="TBN54053.1"/>
    </source>
</evidence>
<proteinExistence type="predicted"/>
<dbReference type="Pfam" id="PF01370">
    <property type="entry name" value="Epimerase"/>
    <property type="match status" value="1"/>
</dbReference>
<dbReference type="Gene3D" id="3.40.50.720">
    <property type="entry name" value="NAD(P)-binding Rossmann-like Domain"/>
    <property type="match status" value="1"/>
</dbReference>
<evidence type="ECO:0000313" key="4">
    <source>
        <dbReference type="Proteomes" id="UP000291613"/>
    </source>
</evidence>